<dbReference type="InterPro" id="IPR002490">
    <property type="entry name" value="V-ATPase_116kDa_su"/>
</dbReference>
<feature type="transmembrane region" description="Helical" evidence="8">
    <location>
        <begin position="387"/>
        <end position="411"/>
    </location>
</feature>
<evidence type="ECO:0000256" key="8">
    <source>
        <dbReference type="SAM" id="Phobius"/>
    </source>
</evidence>
<keyword evidence="7 8" id="KW-0472">Membrane</keyword>
<evidence type="ECO:0000313" key="10">
    <source>
        <dbReference type="Proteomes" id="UP000095409"/>
    </source>
</evidence>
<dbReference type="GO" id="GO:0046961">
    <property type="term" value="F:proton-transporting ATPase activity, rotational mechanism"/>
    <property type="evidence" value="ECO:0007669"/>
    <property type="project" value="InterPro"/>
</dbReference>
<feature type="transmembrane region" description="Helical" evidence="8">
    <location>
        <begin position="431"/>
        <end position="459"/>
    </location>
</feature>
<sequence length="645" mass="73570">MIEKMKFLSITGPKADIDRMTETYLSKYEIHLENALSELTEVANLSPFLEINPYKEALSTIDSFYEQLEDPSQISPELMDIEKAIKTVRAVQDGFRRLKEEKSRLQSEHAEILDPLKIIRPFKNLNFDISEILNFKYIHYRFGRIEKQYLQKFEKYIYDNLDTLFIKCGEDEMYVYGVYFVPEHQAHKVHAVYSSMHFERIFIPNEYHGTAAEAFEKLDTRHREIHKALNANKEASRKFLQDNSTKIVSAKAALDACSSSFDIRKLAACTPGDTNTFYILCGWMTEKDALAFQKDIQNDEKIFCLMEDQKAPATQKPPTKLRNPKLFKPFEMYVKMYGLPAYNEMDPTWFVAITYSFIFGAMFGDVGQGLVLFLGGLFLYKTKKMDLAGIISCAGVFSVFFGFMYGSFFGFEDVLKAIWLKPMNQMMDVPLVGRLNAVFVIAIGFGMFIILICMVFNIINSIRRGDTEKTWFDSNAVAGLVFYGSIVLTIGLFISGKKLPAAAILVIMFGVPLLLMFLKEPLTNLVEKKSKILPEQKGMFFVQSFFELFEVLLSYLSNTLSFLRIGAFAVSHAAMMEVVLMLAGATNGGSPNWIVVVLGNIFVCAMEGLIVGIQVLRLEYYEIFSRFYAGNGREFKPFMKAAHKN</sequence>
<gene>
    <name evidence="9" type="ORF">ERS852394_02453</name>
</gene>
<dbReference type="Proteomes" id="UP000095409">
    <property type="component" value="Unassembled WGS sequence"/>
</dbReference>
<evidence type="ECO:0000256" key="3">
    <source>
        <dbReference type="ARBA" id="ARBA00022448"/>
    </source>
</evidence>
<keyword evidence="4 8" id="KW-0812">Transmembrane</keyword>
<dbReference type="Gene3D" id="1.20.1460.20">
    <property type="match status" value="1"/>
</dbReference>
<dbReference type="GO" id="GO:0007035">
    <property type="term" value="P:vacuolar acidification"/>
    <property type="evidence" value="ECO:0007669"/>
    <property type="project" value="TreeGrafter"/>
</dbReference>
<dbReference type="RefSeq" id="WP_055066431.1">
    <property type="nucleotide sequence ID" value="NZ_CYZD01000014.1"/>
</dbReference>
<dbReference type="PANTHER" id="PTHR11629:SF63">
    <property type="entry name" value="V-TYPE PROTON ATPASE SUBUNIT A"/>
    <property type="match status" value="1"/>
</dbReference>
<dbReference type="PANTHER" id="PTHR11629">
    <property type="entry name" value="VACUOLAR PROTON ATPASES"/>
    <property type="match status" value="1"/>
</dbReference>
<evidence type="ECO:0000256" key="1">
    <source>
        <dbReference type="ARBA" id="ARBA00004141"/>
    </source>
</evidence>
<proteinExistence type="inferred from homology"/>
<protein>
    <submittedName>
        <fullName evidence="9">V-type ATP synthase subunit I</fullName>
    </submittedName>
</protein>
<name>A0A174G1R7_9FIRM</name>
<feature type="transmembrane region" description="Helical" evidence="8">
    <location>
        <begin position="594"/>
        <end position="616"/>
    </location>
</feature>
<evidence type="ECO:0000256" key="7">
    <source>
        <dbReference type="ARBA" id="ARBA00023136"/>
    </source>
</evidence>
<dbReference type="GO" id="GO:0033179">
    <property type="term" value="C:proton-transporting V-type ATPase, V0 domain"/>
    <property type="evidence" value="ECO:0007669"/>
    <property type="project" value="InterPro"/>
</dbReference>
<dbReference type="GO" id="GO:0016471">
    <property type="term" value="C:vacuolar proton-transporting V-type ATPase complex"/>
    <property type="evidence" value="ECO:0007669"/>
    <property type="project" value="TreeGrafter"/>
</dbReference>
<feature type="transmembrane region" description="Helical" evidence="8">
    <location>
        <begin position="471"/>
        <end position="494"/>
    </location>
</feature>
<feature type="transmembrane region" description="Helical" evidence="8">
    <location>
        <begin position="500"/>
        <end position="518"/>
    </location>
</feature>
<keyword evidence="3" id="KW-0813">Transport</keyword>
<dbReference type="EMBL" id="CYZD01000014">
    <property type="protein sequence ID" value="CUO55056.1"/>
    <property type="molecule type" value="Genomic_DNA"/>
</dbReference>
<organism evidence="9 10">
    <name type="scientific">Blautia obeum</name>
    <dbReference type="NCBI Taxonomy" id="40520"/>
    <lineage>
        <taxon>Bacteria</taxon>
        <taxon>Bacillati</taxon>
        <taxon>Bacillota</taxon>
        <taxon>Clostridia</taxon>
        <taxon>Lachnospirales</taxon>
        <taxon>Lachnospiraceae</taxon>
        <taxon>Blautia</taxon>
    </lineage>
</organism>
<feature type="transmembrane region" description="Helical" evidence="8">
    <location>
        <begin position="562"/>
        <end position="582"/>
    </location>
</feature>
<evidence type="ECO:0000256" key="2">
    <source>
        <dbReference type="ARBA" id="ARBA00009904"/>
    </source>
</evidence>
<keyword evidence="5 8" id="KW-1133">Transmembrane helix</keyword>
<comment type="similarity">
    <text evidence="2">Belongs to the V-ATPase 116 kDa subunit family.</text>
</comment>
<evidence type="ECO:0000256" key="4">
    <source>
        <dbReference type="ARBA" id="ARBA00022692"/>
    </source>
</evidence>
<dbReference type="AlphaFoldDB" id="A0A174G1R7"/>
<reference evidence="9 10" key="1">
    <citation type="submission" date="2015-09" db="EMBL/GenBank/DDBJ databases">
        <authorList>
            <consortium name="Pathogen Informatics"/>
        </authorList>
    </citation>
    <scope>NUCLEOTIDE SEQUENCE [LARGE SCALE GENOMIC DNA]</scope>
    <source>
        <strain evidence="9 10">2789STDY5608837</strain>
    </source>
</reference>
<accession>A0A174G1R7</accession>
<dbReference type="Gene3D" id="3.30.70.2170">
    <property type="match status" value="1"/>
</dbReference>
<feature type="transmembrane region" description="Helical" evidence="8">
    <location>
        <begin position="349"/>
        <end position="380"/>
    </location>
</feature>
<evidence type="ECO:0000313" key="9">
    <source>
        <dbReference type="EMBL" id="CUO55056.1"/>
    </source>
</evidence>
<dbReference type="GO" id="GO:0051117">
    <property type="term" value="F:ATPase binding"/>
    <property type="evidence" value="ECO:0007669"/>
    <property type="project" value="TreeGrafter"/>
</dbReference>
<keyword evidence="6" id="KW-0406">Ion transport</keyword>
<evidence type="ECO:0000256" key="6">
    <source>
        <dbReference type="ARBA" id="ARBA00023065"/>
    </source>
</evidence>
<dbReference type="Gene3D" id="3.30.70.2750">
    <property type="match status" value="1"/>
</dbReference>
<comment type="subcellular location">
    <subcellularLocation>
        <location evidence="1">Membrane</location>
        <topology evidence="1">Multi-pass membrane protein</topology>
    </subcellularLocation>
</comment>
<dbReference type="Pfam" id="PF01496">
    <property type="entry name" value="V_ATPase_I"/>
    <property type="match status" value="2"/>
</dbReference>
<evidence type="ECO:0000256" key="5">
    <source>
        <dbReference type="ARBA" id="ARBA00022989"/>
    </source>
</evidence>